<dbReference type="PROSITE" id="PS50011">
    <property type="entry name" value="PROTEIN_KINASE_DOM"/>
    <property type="match status" value="1"/>
</dbReference>
<comment type="caution">
    <text evidence="9">The sequence shown here is derived from an EMBL/GenBank/DDBJ whole genome shotgun (WGS) entry which is preliminary data.</text>
</comment>
<evidence type="ECO:0000256" key="2">
    <source>
        <dbReference type="ARBA" id="ARBA00022741"/>
    </source>
</evidence>
<accession>A0ABV4NB86</accession>
<dbReference type="CDD" id="cd14014">
    <property type="entry name" value="STKc_PknB_like"/>
    <property type="match status" value="1"/>
</dbReference>
<evidence type="ECO:0000313" key="9">
    <source>
        <dbReference type="EMBL" id="MFA0568606.1"/>
    </source>
</evidence>
<dbReference type="GO" id="GO:0004674">
    <property type="term" value="F:protein serine/threonine kinase activity"/>
    <property type="evidence" value="ECO:0007669"/>
    <property type="project" value="UniProtKB-KW"/>
</dbReference>
<dbReference type="PANTHER" id="PTHR11042">
    <property type="entry name" value="EUKARYOTIC TRANSLATION INITIATION FACTOR 2-ALPHA KINASE EIF2-ALPHA KINASE -RELATED"/>
    <property type="match status" value="1"/>
</dbReference>
<keyword evidence="9" id="KW-0723">Serine/threonine-protein kinase</keyword>
<dbReference type="Gene3D" id="1.10.510.10">
    <property type="entry name" value="Transferase(Phosphotransferase) domain 1"/>
    <property type="match status" value="1"/>
</dbReference>
<sequence>MTNPTSSTELFYRLIDCNSDEQKAILADIDRTMPELVLRVEALLSSPSDDTLTTLIDEHLSSTPYLESSFEGEVVDRYRVHHELGRGGFGVVYFASRNDQVFERNFAIKFFKPEVVQLFGRKRLFHEAQLLANLNHPFIAKVYDAGLYEGLVYIVMEHVEGVALSEYLDTNQPTREDILSLFNDICVAIEHAHSCDIIHADLKPENILVDAQGKPKLIDFNLTQQYESSTDLVCDFSDDLPVRAASRDFASPEQISGQPITEQADIYALGRILDEMLQYTNRSNKLQEVIEYAAHDKIHLRYKTVSKLREDIENVRTLYPLNYRQQHNGYLALSFIHRNPVKILSGLLSTVFIIFFSFTYIHAYQRLELQRTNLDSILYELTTLNYPMNNRLLESIPNSSNQAFNRAWFSGQPMFDWQFESMFSSPQLIVSETFEFSDSFEVNINGVEHEDTFDDLYLFQEPPSYLEDDNPSLPFDIDIDIERESNLSFRSSYIA</sequence>
<feature type="binding site" evidence="6">
    <location>
        <position position="109"/>
    </location>
    <ligand>
        <name>ATP</name>
        <dbReference type="ChEBI" id="CHEBI:30616"/>
    </ligand>
</feature>
<keyword evidence="2 6" id="KW-0547">Nucleotide-binding</keyword>
<gene>
    <name evidence="9" type="ORF">AB4566_09995</name>
</gene>
<keyword evidence="3 9" id="KW-0418">Kinase</keyword>
<reference evidence="9 10" key="1">
    <citation type="journal article" date="2024" name="ISME J.">
        <title>Tailless and filamentous prophages are predominant in marine Vibrio.</title>
        <authorList>
            <person name="Steensen K."/>
            <person name="Seneca J."/>
            <person name="Bartlau N."/>
            <person name="Yu X.A."/>
            <person name="Hussain F.A."/>
            <person name="Polz M.F."/>
        </authorList>
    </citation>
    <scope>NUCLEOTIDE SEQUENCE [LARGE SCALE GENOMIC DNA]</scope>
    <source>
        <strain evidence="9 10">10N.222.51.A1</strain>
    </source>
</reference>
<dbReference type="PROSITE" id="PS00107">
    <property type="entry name" value="PROTEIN_KINASE_ATP"/>
    <property type="match status" value="1"/>
</dbReference>
<evidence type="ECO:0000256" key="6">
    <source>
        <dbReference type="PROSITE-ProRule" id="PRU10141"/>
    </source>
</evidence>
<dbReference type="InterPro" id="IPR050339">
    <property type="entry name" value="CC_SR_Kinase"/>
</dbReference>
<evidence type="ECO:0000256" key="4">
    <source>
        <dbReference type="ARBA" id="ARBA00022840"/>
    </source>
</evidence>
<dbReference type="SMART" id="SM00220">
    <property type="entry name" value="S_TKc"/>
    <property type="match status" value="1"/>
</dbReference>
<dbReference type="RefSeq" id="WP_372266022.1">
    <property type="nucleotide sequence ID" value="NZ_JBFRUW010000030.1"/>
</dbReference>
<keyword evidence="10" id="KW-1185">Reference proteome</keyword>
<protein>
    <submittedName>
        <fullName evidence="9">Serine/threonine protein kinase</fullName>
    </submittedName>
</protein>
<comment type="similarity">
    <text evidence="5">Belongs to the protein kinase superfamily. Ser/Thr protein kinase family. GCN2 subfamily.</text>
</comment>
<keyword evidence="7" id="KW-0472">Membrane</keyword>
<keyword evidence="4 6" id="KW-0067">ATP-binding</keyword>
<organism evidence="9 10">
    <name type="scientific">Vibrio gallaecicus</name>
    <dbReference type="NCBI Taxonomy" id="552386"/>
    <lineage>
        <taxon>Bacteria</taxon>
        <taxon>Pseudomonadati</taxon>
        <taxon>Pseudomonadota</taxon>
        <taxon>Gammaproteobacteria</taxon>
        <taxon>Vibrionales</taxon>
        <taxon>Vibrionaceae</taxon>
        <taxon>Vibrio</taxon>
    </lineage>
</organism>
<dbReference type="InterPro" id="IPR008271">
    <property type="entry name" value="Ser/Thr_kinase_AS"/>
</dbReference>
<evidence type="ECO:0000256" key="7">
    <source>
        <dbReference type="SAM" id="Phobius"/>
    </source>
</evidence>
<feature type="transmembrane region" description="Helical" evidence="7">
    <location>
        <begin position="343"/>
        <end position="361"/>
    </location>
</feature>
<evidence type="ECO:0000259" key="8">
    <source>
        <dbReference type="PROSITE" id="PS50011"/>
    </source>
</evidence>
<dbReference type="PROSITE" id="PS00108">
    <property type="entry name" value="PROTEIN_KINASE_ST"/>
    <property type="match status" value="1"/>
</dbReference>
<keyword evidence="7" id="KW-0812">Transmembrane</keyword>
<dbReference type="InterPro" id="IPR011009">
    <property type="entry name" value="Kinase-like_dom_sf"/>
</dbReference>
<evidence type="ECO:0000256" key="1">
    <source>
        <dbReference type="ARBA" id="ARBA00022679"/>
    </source>
</evidence>
<dbReference type="EMBL" id="JBFRUW010000030">
    <property type="protein sequence ID" value="MFA0568606.1"/>
    <property type="molecule type" value="Genomic_DNA"/>
</dbReference>
<name>A0ABV4NB86_9VIBR</name>
<dbReference type="SUPFAM" id="SSF56112">
    <property type="entry name" value="Protein kinase-like (PK-like)"/>
    <property type="match status" value="1"/>
</dbReference>
<dbReference type="InterPro" id="IPR000719">
    <property type="entry name" value="Prot_kinase_dom"/>
</dbReference>
<proteinExistence type="inferred from homology"/>
<keyword evidence="7" id="KW-1133">Transmembrane helix</keyword>
<keyword evidence="1" id="KW-0808">Transferase</keyword>
<dbReference type="Pfam" id="PF00069">
    <property type="entry name" value="Pkinase"/>
    <property type="match status" value="1"/>
</dbReference>
<evidence type="ECO:0000313" key="10">
    <source>
        <dbReference type="Proteomes" id="UP001570417"/>
    </source>
</evidence>
<evidence type="ECO:0000256" key="3">
    <source>
        <dbReference type="ARBA" id="ARBA00022777"/>
    </source>
</evidence>
<evidence type="ECO:0000256" key="5">
    <source>
        <dbReference type="ARBA" id="ARBA00037982"/>
    </source>
</evidence>
<dbReference type="Gene3D" id="3.30.200.20">
    <property type="entry name" value="Phosphorylase Kinase, domain 1"/>
    <property type="match status" value="1"/>
</dbReference>
<dbReference type="InterPro" id="IPR017441">
    <property type="entry name" value="Protein_kinase_ATP_BS"/>
</dbReference>
<feature type="domain" description="Protein kinase" evidence="8">
    <location>
        <begin position="78"/>
        <end position="336"/>
    </location>
</feature>
<dbReference type="Proteomes" id="UP001570417">
    <property type="component" value="Unassembled WGS sequence"/>
</dbReference>